<keyword evidence="6" id="KW-1185">Reference proteome</keyword>
<dbReference type="RefSeq" id="WP_368573922.1">
    <property type="nucleotide sequence ID" value="NZ_JBDLOU010000064.1"/>
</dbReference>
<feature type="signal peptide" evidence="4">
    <location>
        <begin position="1"/>
        <end position="22"/>
    </location>
</feature>
<comment type="caution">
    <text evidence="5">The sequence shown here is derived from an EMBL/GenBank/DDBJ whole genome shotgun (WGS) entry which is preliminary data.</text>
</comment>
<evidence type="ECO:0000256" key="4">
    <source>
        <dbReference type="SAM" id="SignalP"/>
    </source>
</evidence>
<evidence type="ECO:0000313" key="6">
    <source>
        <dbReference type="Proteomes" id="UP001558474"/>
    </source>
</evidence>
<dbReference type="InterPro" id="IPR006059">
    <property type="entry name" value="SBP"/>
</dbReference>
<feature type="chain" id="PRO_5045689916" evidence="4">
    <location>
        <begin position="23"/>
        <end position="465"/>
    </location>
</feature>
<proteinExistence type="inferred from homology"/>
<dbReference type="Pfam" id="PF01547">
    <property type="entry name" value="SBP_bac_1"/>
    <property type="match status" value="1"/>
</dbReference>
<accession>A0ABV3VM47</accession>
<organism evidence="5 6">
    <name type="scientific">Mycolicibacterium porcinum</name>
    <dbReference type="NCBI Taxonomy" id="39693"/>
    <lineage>
        <taxon>Bacteria</taxon>
        <taxon>Bacillati</taxon>
        <taxon>Actinomycetota</taxon>
        <taxon>Actinomycetes</taxon>
        <taxon>Mycobacteriales</taxon>
        <taxon>Mycobacteriaceae</taxon>
        <taxon>Mycolicibacterium</taxon>
    </lineage>
</organism>
<gene>
    <name evidence="5" type="ORF">ABFW12_24250</name>
</gene>
<dbReference type="PROSITE" id="PS51257">
    <property type="entry name" value="PROKAR_LIPOPROTEIN"/>
    <property type="match status" value="1"/>
</dbReference>
<dbReference type="Proteomes" id="UP001558474">
    <property type="component" value="Unassembled WGS sequence"/>
</dbReference>
<reference evidence="5 6" key="1">
    <citation type="submission" date="2024-04" db="EMBL/GenBank/DDBJ databases">
        <title>Genomic Markers of Mycobacteria.</title>
        <authorList>
            <person name="Soliman M.S."/>
            <person name="Elkholy A."/>
            <person name="Soliman N.S."/>
            <person name="Abbas A."/>
            <person name="Khayrat S."/>
            <person name="Shawky S."/>
        </authorList>
    </citation>
    <scope>NUCLEOTIDE SEQUENCE [LARGE SCALE GENOMIC DNA]</scope>
    <source>
        <strain evidence="5 6">Egy-CU-AM5</strain>
    </source>
</reference>
<dbReference type="EMBL" id="JBDLOU010000064">
    <property type="protein sequence ID" value="MEX3741343.1"/>
    <property type="molecule type" value="Genomic_DNA"/>
</dbReference>
<dbReference type="PANTHER" id="PTHR30061:SF50">
    <property type="entry name" value="MALTOSE_MALTODEXTRIN-BINDING PERIPLASMIC PROTEIN"/>
    <property type="match status" value="1"/>
</dbReference>
<evidence type="ECO:0000313" key="5">
    <source>
        <dbReference type="EMBL" id="MEX3741343.1"/>
    </source>
</evidence>
<name>A0ABV3VM47_9MYCO</name>
<evidence type="ECO:0000256" key="3">
    <source>
        <dbReference type="ARBA" id="ARBA00022729"/>
    </source>
</evidence>
<dbReference type="SUPFAM" id="SSF53850">
    <property type="entry name" value="Periplasmic binding protein-like II"/>
    <property type="match status" value="1"/>
</dbReference>
<protein>
    <submittedName>
        <fullName evidence="5">ABC transporter substrate-binding protein</fullName>
    </submittedName>
</protein>
<dbReference type="PANTHER" id="PTHR30061">
    <property type="entry name" value="MALTOSE-BINDING PERIPLASMIC PROTEIN"/>
    <property type="match status" value="1"/>
</dbReference>
<dbReference type="CDD" id="cd14750">
    <property type="entry name" value="PBP2_TMBP"/>
    <property type="match status" value="1"/>
</dbReference>
<evidence type="ECO:0000256" key="2">
    <source>
        <dbReference type="ARBA" id="ARBA00022448"/>
    </source>
</evidence>
<comment type="similarity">
    <text evidence="1">Belongs to the bacterial solute-binding protein 1 family.</text>
</comment>
<keyword evidence="3 4" id="KW-0732">Signal</keyword>
<sequence length="465" mass="49856">MRARRLCAAAVAALTTASVLSACGEADSGIVINYYTPANEMATFTAVAKRCNAELGDRFTIKQVSLPKGADDQRLQLARRLTGNDKTLDIMALDVVWTAEFAEAGWAVPLSDDPAGAAESDALENTLPGPLETARWQGKLYASPITTNTQLLWYRADLMDQPPSTWDGMVSEANRLHAAGKPSWIAVQAKQYEGLVVWFNTLQASAGGQVLSDDGKTVTLTDTPEHRAATVKALQIIKSVATAPGADPSVTQTDEATARLALEQGKAALEVNWPFVLPSLLENAVKGGVKFLPLDQRPDLAGAINDLGTFSPTDEQFEAAYEASKAVFGFANYPGVNEGEPAKVTLGGLNLAVAKTSQHKAEAFEAIRCLRNVENQRYTSVEGGLPAVRESLYDDPAFQTKYPQYAIIREQLTNAAVRPATPVYQAVSTRISATLAPITDIDPEHTADELTEQVQKAIDGKGLIP</sequence>
<dbReference type="Gene3D" id="3.40.190.10">
    <property type="entry name" value="Periplasmic binding protein-like II"/>
    <property type="match status" value="4"/>
</dbReference>
<evidence type="ECO:0000256" key="1">
    <source>
        <dbReference type="ARBA" id="ARBA00008520"/>
    </source>
</evidence>
<keyword evidence="2" id="KW-0813">Transport</keyword>